<gene>
    <name evidence="1" type="ORF">Ccr34_gp003</name>
</gene>
<name>A0A1V0EFC7_9CAUD</name>
<sequence length="87" mass="9914">MTIRHYLHDLAVRFVVLGWIFAKKPRKTAPKGQNFQPHPPALVDWDHRWLYLAAGTGLTAVWLCFRFVGPSQDPSTAPPPSHRPWAS</sequence>
<protein>
    <submittedName>
        <fullName evidence="1">Uncharacterized protein</fullName>
    </submittedName>
</protein>
<proteinExistence type="predicted"/>
<reference evidence="2" key="1">
    <citation type="journal article" date="2017" name="Curr. Microbiol.">
        <title>Genomic Diversity of Type B3 Bacteriophages of Caulobacter crescentus.</title>
        <authorList>
            <person name="Ash K.T."/>
            <person name="Drake K.M."/>
            <person name="Gibbs W.S."/>
            <person name="Ely B."/>
        </authorList>
    </citation>
    <scope>NUCLEOTIDE SEQUENCE [LARGE SCALE GENOMIC DNA]</scope>
</reference>
<dbReference type="Proteomes" id="UP000222131">
    <property type="component" value="Genome"/>
</dbReference>
<evidence type="ECO:0000313" key="1">
    <source>
        <dbReference type="EMBL" id="ARB15585.1"/>
    </source>
</evidence>
<organism evidence="1 2">
    <name type="scientific">Caulobacter phage Ccr34</name>
    <dbReference type="NCBI Taxonomy" id="1959739"/>
    <lineage>
        <taxon>Viruses</taxon>
        <taxon>Duplodnaviria</taxon>
        <taxon>Heunggongvirae</taxon>
        <taxon>Uroviricota</taxon>
        <taxon>Caudoviricetes</taxon>
        <taxon>Jeanschmidtviridae</taxon>
        <taxon>Shapirovirus</taxon>
        <taxon>Shapirovirus cbk</taxon>
    </lineage>
</organism>
<evidence type="ECO:0000313" key="2">
    <source>
        <dbReference type="Proteomes" id="UP000222131"/>
    </source>
</evidence>
<dbReference type="EMBL" id="KY555147">
    <property type="protein sequence ID" value="ARB15585.1"/>
    <property type="molecule type" value="Genomic_DNA"/>
</dbReference>
<accession>A0A1V0EFC7</accession>